<accession>B7XSB0</accession>
<gene>
    <name evidence="2" type="ORF">BGAPBR_0750</name>
</gene>
<feature type="signal peptide" evidence="1">
    <location>
        <begin position="1"/>
        <end position="21"/>
    </location>
</feature>
<sequence length="483" mass="55227">MKINKTLILLFLFTKLSSIQAQVNQNQILTEISPISILSRNGKGSVYLKVSKSSNYILTLDKSSNSDFVFKIYDISNKKYITDKIKRRDFKIRLDENSLYAIIYVGTKNENIKFSLTDLDFSILNSDSLKAKTSKIEKEDLFFTLKALPALNLTAKLKKYVLRIYKSNIYIAYQLENSDDIKVAEFIENVGWFNLDSSVNGNIINIVNFDFSINSKGNLYIAFVTKSGSDFASELIVKKFNSRKWIDISPGYIENFGSLLNISIDLKDRLYLAYLREIGGEYKINLISNMGYGSIWTDVIHSYLSKGDSNVDSSNIGLISEPFLGIFYNYKSNNEIKSEFIVNNENAWVNANISSVYMANFIKGFFDSNFNQIIMSFLSENRPIVSICPLKSNRWVNISPNVEMEGSSIDVGFYKNNLFLAFEDNNNVRLIYFKNKNWYFLNKLEYFKNNVASPQIGIYGNQGLVVSTLSSNSNELFFTLICQ</sequence>
<evidence type="ECO:0000313" key="2">
    <source>
        <dbReference type="EMBL" id="EED29437.1"/>
    </source>
</evidence>
<protein>
    <submittedName>
        <fullName evidence="2">Uncharacterized protein</fullName>
    </submittedName>
</protein>
<evidence type="ECO:0000313" key="3">
    <source>
        <dbReference type="Proteomes" id="UP000006103"/>
    </source>
</evidence>
<dbReference type="EMBL" id="ABJV02000001">
    <property type="protein sequence ID" value="EED29437.1"/>
    <property type="molecule type" value="Genomic_DNA"/>
</dbReference>
<organism evidence="2 3">
    <name type="scientific">Borreliella garinii PBr</name>
    <dbReference type="NCBI Taxonomy" id="498743"/>
    <lineage>
        <taxon>Bacteria</taxon>
        <taxon>Pseudomonadati</taxon>
        <taxon>Spirochaetota</taxon>
        <taxon>Spirochaetia</taxon>
        <taxon>Spirochaetales</taxon>
        <taxon>Borreliaceae</taxon>
        <taxon>Borreliella</taxon>
    </lineage>
</organism>
<comment type="caution">
    <text evidence="2">The sequence shown here is derived from an EMBL/GenBank/DDBJ whole genome shotgun (WGS) entry which is preliminary data.</text>
</comment>
<reference evidence="2 3" key="1">
    <citation type="journal article" date="2011" name="J. Bacteriol.">
        <title>Whole-genome sequences of two Borrelia afzelii and two Borrelia garinii Lyme disease agent isolates.</title>
        <authorList>
            <person name="Casjens S.R."/>
            <person name="Mongodin E.F."/>
            <person name="Qiu W.-G."/>
            <person name="Dunn J.J."/>
            <person name="Luft B.J."/>
            <person name="Fraser-Liggett C.M."/>
            <person name="Schutzer S.E."/>
        </authorList>
    </citation>
    <scope>NUCLEOTIDE SEQUENCE [LARGE SCALE GENOMIC DNA]</scope>
    <source>
        <strain evidence="2 3">PBr</strain>
    </source>
</reference>
<dbReference type="Proteomes" id="UP000006103">
    <property type="component" value="Unassembled WGS sequence"/>
</dbReference>
<dbReference type="RefSeq" id="WP_004791313.1">
    <property type="nucleotide sequence ID" value="NZ_ABJV02000001.1"/>
</dbReference>
<proteinExistence type="predicted"/>
<keyword evidence="3" id="KW-1185">Reference proteome</keyword>
<dbReference type="STRING" id="29519.BLA33_00620"/>
<dbReference type="AlphaFoldDB" id="B7XSB0"/>
<name>B7XSB0_BORGR</name>
<keyword evidence="1" id="KW-0732">Signal</keyword>
<evidence type="ECO:0000256" key="1">
    <source>
        <dbReference type="SAM" id="SignalP"/>
    </source>
</evidence>
<feature type="chain" id="PRO_5002866238" evidence="1">
    <location>
        <begin position="22"/>
        <end position="483"/>
    </location>
</feature>